<feature type="compositionally biased region" description="Basic and acidic residues" evidence="1">
    <location>
        <begin position="13"/>
        <end position="52"/>
    </location>
</feature>
<dbReference type="VEuPathDB" id="FungiDB:AO090138000126"/>
<dbReference type="Pfam" id="PF24764">
    <property type="entry name" value="rva_4"/>
    <property type="match status" value="1"/>
</dbReference>
<dbReference type="EMBL" id="MKZY01000002">
    <property type="protein sequence ID" value="OOO13640.1"/>
    <property type="molecule type" value="Genomic_DNA"/>
</dbReference>
<accession>A0A1S9DX98</accession>
<evidence type="ECO:0000313" key="4">
    <source>
        <dbReference type="Proteomes" id="UP000190312"/>
    </source>
</evidence>
<organism evidence="3 4">
    <name type="scientific">Aspergillus oryzae</name>
    <name type="common">Yellow koji mold</name>
    <dbReference type="NCBI Taxonomy" id="5062"/>
    <lineage>
        <taxon>Eukaryota</taxon>
        <taxon>Fungi</taxon>
        <taxon>Dikarya</taxon>
        <taxon>Ascomycota</taxon>
        <taxon>Pezizomycotina</taxon>
        <taxon>Eurotiomycetes</taxon>
        <taxon>Eurotiomycetidae</taxon>
        <taxon>Eurotiales</taxon>
        <taxon>Aspergillaceae</taxon>
        <taxon>Aspergillus</taxon>
        <taxon>Aspergillus subgen. Circumdati</taxon>
    </lineage>
</organism>
<feature type="compositionally biased region" description="Acidic residues" evidence="1">
    <location>
        <begin position="1192"/>
        <end position="1203"/>
    </location>
</feature>
<dbReference type="VEuPathDB" id="FungiDB:AO090166000035"/>
<dbReference type="OrthoDB" id="5392716at2759"/>
<dbReference type="Pfam" id="PF12511">
    <property type="entry name" value="DUF3716"/>
    <property type="match status" value="1"/>
</dbReference>
<protein>
    <recommendedName>
        <fullName evidence="2">Integrase core domain-containing protein</fullName>
    </recommendedName>
</protein>
<evidence type="ECO:0000313" key="3">
    <source>
        <dbReference type="EMBL" id="OOO13640.1"/>
    </source>
</evidence>
<feature type="region of interest" description="Disordered" evidence="1">
    <location>
        <begin position="1138"/>
        <end position="1203"/>
    </location>
</feature>
<dbReference type="PANTHER" id="PTHR46791">
    <property type="entry name" value="EXPRESSED PROTEIN"/>
    <property type="match status" value="1"/>
</dbReference>
<proteinExistence type="predicted"/>
<dbReference type="PANTHER" id="PTHR46791:SF5">
    <property type="entry name" value="CLR5 DOMAIN-CONTAINING PROTEIN-RELATED"/>
    <property type="match status" value="1"/>
</dbReference>
<evidence type="ECO:0000259" key="2">
    <source>
        <dbReference type="Pfam" id="PF24764"/>
    </source>
</evidence>
<evidence type="ECO:0000256" key="1">
    <source>
        <dbReference type="SAM" id="MobiDB-lite"/>
    </source>
</evidence>
<dbReference type="InterPro" id="IPR058913">
    <property type="entry name" value="Integrase_dom_put"/>
</dbReference>
<name>A0A1S9DX98_ASPOZ</name>
<feature type="region of interest" description="Disordered" evidence="1">
    <location>
        <begin position="1"/>
        <end position="52"/>
    </location>
</feature>
<dbReference type="VEuPathDB" id="FungiDB:AO090166000038"/>
<feature type="compositionally biased region" description="Basic and acidic residues" evidence="1">
    <location>
        <begin position="949"/>
        <end position="962"/>
    </location>
</feature>
<feature type="compositionally biased region" description="Low complexity" evidence="1">
    <location>
        <begin position="362"/>
        <end position="374"/>
    </location>
</feature>
<gene>
    <name evidence="3" type="ORF">OAory_01013890</name>
</gene>
<dbReference type="InterPro" id="IPR022190">
    <property type="entry name" value="DUF3716"/>
</dbReference>
<reference evidence="3 4" key="1">
    <citation type="submission" date="2016-10" db="EMBL/GenBank/DDBJ databases">
        <title>Genome sequencing of Aspergillus oryzae BCC7051.</title>
        <authorList>
            <person name="Thammarongtham C."/>
            <person name="Vorapreeda T."/>
            <person name="Nookaew I."/>
            <person name="Srisuk T."/>
            <person name="Land M."/>
            <person name="Jeennor S."/>
            <person name="Laoteng K."/>
        </authorList>
    </citation>
    <scope>NUCLEOTIDE SEQUENCE [LARGE SCALE GENOMIC DNA]</scope>
    <source>
        <strain evidence="3 4">BCC7051</strain>
    </source>
</reference>
<sequence>MDSTSSPDYKALFLREAERRKEAEERQRKAEEEREQEKEERRRAEEERDQGRELTRHTTFLGLLRDCHILFSLPLRAASPSISTTGKIPQPTGKYCPRRLLPWEDCAVRQQEIYRPVCTYLEPEGKAAEQRFSPRLALEDLGKRFDERPISSEQDLQSYERFVEYKPPHKLSIENLRAGLRPMDFWKEVIRPDSVPTEEPAKLEHNAAWLTGSAVTQEYHVMIQEGLKYSYLSNGLALVLLHIPCDEPSTLYYHLCEPNMEIDLDNDCSFEQPLTAIARRNDTEPERELRQHPPGSKYSPSESSGRTVSEYLPPSSPIESPTKGRRIPTHSRVQYAPDTVNRGDSPDSDTDSAPGGRKRGFSQVSSSPLSPSVQRPARQTGSRFNESSRRHHRAQFCTQRCLLGLQQGGKLDGNCPNVMLHQQGGNNSRHLLDAQSLVQCIKQQLDENLDRDCTPIGRCGASRVPFKITCTAYGYTVVGKGTTSYHWNEVKREADIYRILSKVQGSAVPVFLGTVDLAKTYFLHGARKIRYMLLMAWGGEHIKNIQANDVARREVSRSKKQIRSLGVLHRDLSIDLELYKAEITALYQRNEPVAAIQDYLKESFNLQLSKQRGRFQNIYLQLQQAYDPSIQLADCWIEGRSTENQRIEAWWEQLSKSALYKWRTYFRTLKDEGLFSKSCTADQIALLSIYMPMIRTEIYSYVELWNVHRIRKQRNRPNSVAGKPYMLYHHPKQDVQDYGLPIKQEVLDVQRQSVHGFDIDEYLPAETLQFCRTALLGIGFDPEKPPPLRPEDEAAPFQSIKTGIPARTIESLHDLIHQDLLKDMSESMRQLYNPQRHDIYRLATNIKGKSPMYLSPIVDTRQAVEDLLSKWFESRTTVGEKEYMVHLVIERTITLDEDVIPVEEKIKVKKKRKIKKEIKDEIKEERIPSPIYQADDGIVQSFLSTQSERSSEAVQDSRKRAASESSSILGTIPYRTRRRHVIDEEDMNRIQHNQRSAVPAFTLEGWFRRMYENLPPGQNPILPTSRLDLLAPFVHTDEGRRMLRSLPGEDVAFIRGRISARQIQMHRLSYVNAILIQSRGRRLAVPCTRCRSGQGRLVFPECRQVPGAFGGACANCKWPDKASQCSVRDEFWHSLDGLREGSRMGGGGRHTRSLGSSQDNPINVDAEIIDLDEPINLDPEEGDHPNDPINLDPEENEEWPEIE</sequence>
<feature type="region of interest" description="Disordered" evidence="1">
    <location>
        <begin position="945"/>
        <end position="966"/>
    </location>
</feature>
<dbReference type="Proteomes" id="UP000190312">
    <property type="component" value="Unassembled WGS sequence"/>
</dbReference>
<feature type="region of interest" description="Disordered" evidence="1">
    <location>
        <begin position="278"/>
        <end position="390"/>
    </location>
</feature>
<dbReference type="AlphaFoldDB" id="A0A1S9DX98"/>
<comment type="caution">
    <text evidence="3">The sequence shown here is derived from an EMBL/GenBank/DDBJ whole genome shotgun (WGS) entry which is preliminary data.</text>
</comment>
<feature type="compositionally biased region" description="Acidic residues" evidence="1">
    <location>
        <begin position="1167"/>
        <end position="1181"/>
    </location>
</feature>
<dbReference type="VEuPathDB" id="FungiDB:AO090166000039"/>
<feature type="compositionally biased region" description="Basic and acidic residues" evidence="1">
    <location>
        <begin position="279"/>
        <end position="291"/>
    </location>
</feature>
<feature type="domain" description="Integrase core" evidence="2">
    <location>
        <begin position="635"/>
        <end position="716"/>
    </location>
</feature>
<feature type="compositionally biased region" description="Polar residues" evidence="1">
    <location>
        <begin position="298"/>
        <end position="307"/>
    </location>
</feature>